<feature type="domain" description="POTRA" evidence="9">
    <location>
        <begin position="62"/>
        <end position="132"/>
    </location>
</feature>
<dbReference type="PROSITE" id="PS51779">
    <property type="entry name" value="POTRA"/>
    <property type="match status" value="1"/>
</dbReference>
<evidence type="ECO:0000256" key="1">
    <source>
        <dbReference type="ARBA" id="ARBA00004370"/>
    </source>
</evidence>
<keyword evidence="5 8" id="KW-1133">Transmembrane helix</keyword>
<evidence type="ECO:0000256" key="8">
    <source>
        <dbReference type="SAM" id="Phobius"/>
    </source>
</evidence>
<dbReference type="Gene3D" id="3.10.20.310">
    <property type="entry name" value="membrane protein fhac"/>
    <property type="match status" value="1"/>
</dbReference>
<sequence>MSNNYAYSDFEDFELYRAPVETAERAHQRRKNKEKTKVLKLLLCLLGAVLLIEGIIYLVVIPCLNEVQVTFSGLKTLQASELGRTLSLRCGTQWIGFDTALAASQIASYGSVESVSVEKRFPNRIFVTVKERVPVAISFVQIEGKTVSVQIDKNGVLFKSNAASASSSVPLITGLELDSLGDGVRVNTKFRSLLEQIAEIQKTNAVYFSAISEIRVLPKEYDNYELTLYPLHSKTRVLTDRNLSEKTLQYMMVVLDVINSIEPDVNEVDLRYGSVSYKMNL</sequence>
<dbReference type="PANTHER" id="PTHR37820">
    <property type="entry name" value="CELL DIVISION PROTEIN DIVIB"/>
    <property type="match status" value="1"/>
</dbReference>
<reference evidence="10 11" key="1">
    <citation type="submission" date="2013-08" db="EMBL/GenBank/DDBJ databases">
        <authorList>
            <person name="Weinstock G."/>
            <person name="Sodergren E."/>
            <person name="Wylie T."/>
            <person name="Fulton L."/>
            <person name="Fulton R."/>
            <person name="Fronick C."/>
            <person name="O'Laughlin M."/>
            <person name="Godfrey J."/>
            <person name="Miner T."/>
            <person name="Herter B."/>
            <person name="Appelbaum E."/>
            <person name="Cordes M."/>
            <person name="Lek S."/>
            <person name="Wollam A."/>
            <person name="Pepin K.H."/>
            <person name="Palsikar V.B."/>
            <person name="Mitreva M."/>
            <person name="Wilson R.K."/>
        </authorList>
    </citation>
    <scope>NUCLEOTIDE SEQUENCE [LARGE SCALE GENOMIC DNA]</scope>
    <source>
        <strain evidence="10 11">ATCC 700332</strain>
    </source>
</reference>
<dbReference type="Pfam" id="PF03799">
    <property type="entry name" value="FtsQ_DivIB_C"/>
    <property type="match status" value="1"/>
</dbReference>
<dbReference type="InterPro" id="IPR034746">
    <property type="entry name" value="POTRA"/>
</dbReference>
<dbReference type="Gene3D" id="3.40.50.10960">
    <property type="match status" value="1"/>
</dbReference>
<organism evidence="10 11">
    <name type="scientific">Treponema lecithinolyticum ATCC 700332</name>
    <dbReference type="NCBI Taxonomy" id="1321815"/>
    <lineage>
        <taxon>Bacteria</taxon>
        <taxon>Pseudomonadati</taxon>
        <taxon>Spirochaetota</taxon>
        <taxon>Spirochaetia</taxon>
        <taxon>Spirochaetales</taxon>
        <taxon>Treponemataceae</taxon>
        <taxon>Treponema</taxon>
    </lineage>
</organism>
<dbReference type="InterPro" id="IPR005548">
    <property type="entry name" value="Cell_div_FtsQ/DivIB_C"/>
</dbReference>
<evidence type="ECO:0000256" key="5">
    <source>
        <dbReference type="ARBA" id="ARBA00022989"/>
    </source>
</evidence>
<keyword evidence="11" id="KW-1185">Reference proteome</keyword>
<dbReference type="Pfam" id="PF08478">
    <property type="entry name" value="POTRA_1"/>
    <property type="match status" value="1"/>
</dbReference>
<evidence type="ECO:0000256" key="3">
    <source>
        <dbReference type="ARBA" id="ARBA00022618"/>
    </source>
</evidence>
<keyword evidence="2" id="KW-1003">Cell membrane</keyword>
<dbReference type="RefSeq" id="WP_021687749.1">
    <property type="nucleotide sequence ID" value="NZ_KI260569.1"/>
</dbReference>
<gene>
    <name evidence="10" type="ORF">HMPREF9193_01547</name>
</gene>
<keyword evidence="3" id="KW-0132">Cell division</keyword>
<evidence type="ECO:0000256" key="7">
    <source>
        <dbReference type="ARBA" id="ARBA00023306"/>
    </source>
</evidence>
<dbReference type="EMBL" id="AWVH01000037">
    <property type="protein sequence ID" value="ERJ92387.1"/>
    <property type="molecule type" value="Genomic_DNA"/>
</dbReference>
<evidence type="ECO:0000259" key="9">
    <source>
        <dbReference type="PROSITE" id="PS51779"/>
    </source>
</evidence>
<comment type="subcellular location">
    <subcellularLocation>
        <location evidence="1">Membrane</location>
    </subcellularLocation>
</comment>
<dbReference type="PANTHER" id="PTHR37820:SF1">
    <property type="entry name" value="CELL DIVISION PROTEIN FTSQ"/>
    <property type="match status" value="1"/>
</dbReference>
<keyword evidence="4 8" id="KW-0812">Transmembrane</keyword>
<evidence type="ECO:0000256" key="2">
    <source>
        <dbReference type="ARBA" id="ARBA00022475"/>
    </source>
</evidence>
<keyword evidence="6 8" id="KW-0472">Membrane</keyword>
<evidence type="ECO:0000313" key="10">
    <source>
        <dbReference type="EMBL" id="ERJ92387.1"/>
    </source>
</evidence>
<feature type="transmembrane region" description="Helical" evidence="8">
    <location>
        <begin position="38"/>
        <end position="60"/>
    </location>
</feature>
<dbReference type="Proteomes" id="UP000016649">
    <property type="component" value="Unassembled WGS sequence"/>
</dbReference>
<dbReference type="InterPro" id="IPR050487">
    <property type="entry name" value="FtsQ_DivIB"/>
</dbReference>
<proteinExistence type="predicted"/>
<keyword evidence="7" id="KW-0131">Cell cycle</keyword>
<evidence type="ECO:0000256" key="4">
    <source>
        <dbReference type="ARBA" id="ARBA00022692"/>
    </source>
</evidence>
<name>A0ABN0NXZ2_TRELE</name>
<dbReference type="InterPro" id="IPR013685">
    <property type="entry name" value="POTRA_FtsQ_type"/>
</dbReference>
<evidence type="ECO:0000313" key="11">
    <source>
        <dbReference type="Proteomes" id="UP000016649"/>
    </source>
</evidence>
<accession>A0ABN0NXZ2</accession>
<comment type="caution">
    <text evidence="10">The sequence shown here is derived from an EMBL/GenBank/DDBJ whole genome shotgun (WGS) entry which is preliminary data.</text>
</comment>
<evidence type="ECO:0000256" key="6">
    <source>
        <dbReference type="ARBA" id="ARBA00023136"/>
    </source>
</evidence>
<protein>
    <submittedName>
        <fullName evidence="10">POTRA domain protein, FtsQ-type</fullName>
    </submittedName>
</protein>